<reference evidence="2" key="3">
    <citation type="submission" date="2024-01" db="EMBL/GenBank/DDBJ databases">
        <authorList>
            <person name="Coelho M.A."/>
            <person name="David-Palma M."/>
            <person name="Shea T."/>
            <person name="Sun S."/>
            <person name="Cuomo C.A."/>
            <person name="Heitman J."/>
        </authorList>
    </citation>
    <scope>NUCLEOTIDE SEQUENCE</scope>
    <source>
        <strain evidence="2">CBS 7841</strain>
    </source>
</reference>
<dbReference type="RefSeq" id="XP_066068214.1">
    <property type="nucleotide sequence ID" value="XM_066212117.1"/>
</dbReference>
<sequence length="104" mass="11053">MAQRTNKELYDGANVNLGVGIPVLATNYLPEDMKVWVQSENGILGMRSMGIINAGEETVTLIPGASAFDSSESFGMIRGGHVDVSIFGAMEVSANGDLVNYMIP</sequence>
<evidence type="ECO:0000313" key="3">
    <source>
        <dbReference type="Proteomes" id="UP000094043"/>
    </source>
</evidence>
<dbReference type="SUPFAM" id="SSF100950">
    <property type="entry name" value="NagB/RpiA/CoA transferase-like"/>
    <property type="match status" value="1"/>
</dbReference>
<dbReference type="KEGG" id="cdep:91086908"/>
<reference evidence="2" key="2">
    <citation type="journal article" date="2022" name="Elife">
        <title>Obligate sexual reproduction of a homothallic fungus closely related to the Cryptococcus pathogenic species complex.</title>
        <authorList>
            <person name="Passer A.R."/>
            <person name="Clancey S.A."/>
            <person name="Shea T."/>
            <person name="David-Palma M."/>
            <person name="Averette A.F."/>
            <person name="Boekhout T."/>
            <person name="Porcel B.M."/>
            <person name="Nowrousian M."/>
            <person name="Cuomo C.A."/>
            <person name="Sun S."/>
            <person name="Heitman J."/>
            <person name="Coelho M.A."/>
        </authorList>
    </citation>
    <scope>NUCLEOTIDE SEQUENCE</scope>
    <source>
        <strain evidence="2">CBS 7841</strain>
    </source>
</reference>
<evidence type="ECO:0008006" key="4">
    <source>
        <dbReference type="Google" id="ProtNLM"/>
    </source>
</evidence>
<gene>
    <name evidence="2" type="ORF">L203_102697</name>
</gene>
<evidence type="ECO:0000256" key="1">
    <source>
        <dbReference type="ARBA" id="ARBA00022679"/>
    </source>
</evidence>
<protein>
    <recommendedName>
        <fullName evidence="4">Succinyl-CoA:3-ketoacid-coenzyme A transferase</fullName>
    </recommendedName>
</protein>
<dbReference type="AlphaFoldDB" id="A0AAJ8JSG7"/>
<evidence type="ECO:0000313" key="2">
    <source>
        <dbReference type="EMBL" id="WVN87514.1"/>
    </source>
</evidence>
<dbReference type="PANTHER" id="PTHR13707:SF60">
    <property type="entry name" value="ACETATE COA-TRANSFERASE SUBUNIT ALPHA"/>
    <property type="match status" value="1"/>
</dbReference>
<dbReference type="EMBL" id="CP143786">
    <property type="protein sequence ID" value="WVN87514.1"/>
    <property type="molecule type" value="Genomic_DNA"/>
</dbReference>
<dbReference type="InterPro" id="IPR037171">
    <property type="entry name" value="NagB/RpiA_transferase-like"/>
</dbReference>
<dbReference type="GeneID" id="91086908"/>
<dbReference type="InterPro" id="IPR004165">
    <property type="entry name" value="CoA_trans_fam_I"/>
</dbReference>
<reference evidence="2" key="1">
    <citation type="submission" date="2016-06" db="EMBL/GenBank/DDBJ databases">
        <authorList>
            <person name="Cuomo C."/>
            <person name="Litvintseva A."/>
            <person name="Heitman J."/>
            <person name="Chen Y."/>
            <person name="Sun S."/>
            <person name="Springer D."/>
            <person name="Dromer F."/>
            <person name="Young S."/>
            <person name="Zeng Q."/>
            <person name="Chapman S."/>
            <person name="Gujja S."/>
            <person name="Saif S."/>
            <person name="Birren B."/>
        </authorList>
    </citation>
    <scope>NUCLEOTIDE SEQUENCE</scope>
    <source>
        <strain evidence="2">CBS 7841</strain>
    </source>
</reference>
<dbReference type="Gene3D" id="3.40.1080.10">
    <property type="entry name" value="Glutaconate Coenzyme A-transferase"/>
    <property type="match status" value="1"/>
</dbReference>
<accession>A0AAJ8JSG7</accession>
<keyword evidence="1" id="KW-0808">Transferase</keyword>
<name>A0AAJ8JSG7_9TREE</name>
<keyword evidence="3" id="KW-1185">Reference proteome</keyword>
<dbReference type="GO" id="GO:0008410">
    <property type="term" value="F:CoA-transferase activity"/>
    <property type="evidence" value="ECO:0007669"/>
    <property type="project" value="InterPro"/>
</dbReference>
<dbReference type="Proteomes" id="UP000094043">
    <property type="component" value="Chromosome 3"/>
</dbReference>
<dbReference type="Pfam" id="PF01144">
    <property type="entry name" value="CoA_trans"/>
    <property type="match status" value="1"/>
</dbReference>
<organism evidence="2 3">
    <name type="scientific">Cryptococcus depauperatus CBS 7841</name>
    <dbReference type="NCBI Taxonomy" id="1295531"/>
    <lineage>
        <taxon>Eukaryota</taxon>
        <taxon>Fungi</taxon>
        <taxon>Dikarya</taxon>
        <taxon>Basidiomycota</taxon>
        <taxon>Agaricomycotina</taxon>
        <taxon>Tremellomycetes</taxon>
        <taxon>Tremellales</taxon>
        <taxon>Cryptococcaceae</taxon>
        <taxon>Cryptococcus</taxon>
    </lineage>
</organism>
<proteinExistence type="predicted"/>
<dbReference type="PANTHER" id="PTHR13707">
    <property type="entry name" value="KETOACID-COENZYME A TRANSFERASE"/>
    <property type="match status" value="1"/>
</dbReference>